<evidence type="ECO:0000313" key="2">
    <source>
        <dbReference type="EnsemblFungi" id="CEF75312"/>
    </source>
</evidence>
<reference evidence="2" key="4">
    <citation type="submission" date="2017-01" db="UniProtKB">
        <authorList>
            <consortium name="EnsemblFungi"/>
        </authorList>
    </citation>
    <scope>IDENTIFICATION</scope>
    <source>
        <strain evidence="2">PH-1 / ATCC MYA-4620 / FGSC 9075 / NRRL 31084</strain>
    </source>
</reference>
<dbReference type="Proteomes" id="UP000070720">
    <property type="component" value="Chromosome 1"/>
</dbReference>
<keyword evidence="3" id="KW-1185">Reference proteome</keyword>
<protein>
    <submittedName>
        <fullName evidence="1">Chromosome 1, complete genome</fullName>
    </submittedName>
</protein>
<organism evidence="1 3">
    <name type="scientific">Gibberella zeae (strain ATCC MYA-4620 / CBS 123657 / FGSC 9075 / NRRL 31084 / PH-1)</name>
    <name type="common">Wheat head blight fungus</name>
    <name type="synonym">Fusarium graminearum</name>
    <dbReference type="NCBI Taxonomy" id="229533"/>
    <lineage>
        <taxon>Eukaryota</taxon>
        <taxon>Fungi</taxon>
        <taxon>Dikarya</taxon>
        <taxon>Ascomycota</taxon>
        <taxon>Pezizomycotina</taxon>
        <taxon>Sordariomycetes</taxon>
        <taxon>Hypocreomycetidae</taxon>
        <taxon>Hypocreales</taxon>
        <taxon>Nectriaceae</taxon>
        <taxon>Fusarium</taxon>
    </lineage>
</organism>
<reference evidence="1 3" key="3">
    <citation type="journal article" date="2015" name="BMC Genomics">
        <title>The completed genome sequence of the pathogenic ascomycete fungus Fusarium graminearum.</title>
        <authorList>
            <person name="King R."/>
            <person name="Urban M."/>
            <person name="Hammond-Kosack M.C."/>
            <person name="Hassani-Pak K."/>
            <person name="Hammond-Kosack K.E."/>
        </authorList>
    </citation>
    <scope>NUCLEOTIDE SEQUENCE [LARGE SCALE GENOMIC DNA]</scope>
    <source>
        <strain evidence="3">ATCC MYA-4620 / CBS 123657 / FGSC 9075 / NRRL 31084 / PH-1</strain>
        <strain evidence="1">PH-1</strain>
    </source>
</reference>
<evidence type="ECO:0000313" key="1">
    <source>
        <dbReference type="EMBL" id="CEF75312.1"/>
    </source>
</evidence>
<dbReference type="AlphaFoldDB" id="I1SA02"/>
<gene>
    <name evidence="1" type="ORF">FGRAMPH1_01T07015</name>
</gene>
<reference evidence="2 3" key="2">
    <citation type="journal article" date="2010" name="Nature">
        <title>Comparative genomics reveals mobile pathogenicity chromosomes in Fusarium.</title>
        <authorList>
            <person name="Ma L.J."/>
            <person name="van der Does H.C."/>
            <person name="Borkovich K.A."/>
            <person name="Coleman J.J."/>
            <person name="Daboussi M.J."/>
            <person name="Di Pietro A."/>
            <person name="Dufresne M."/>
            <person name="Freitag M."/>
            <person name="Grabherr M."/>
            <person name="Henrissat B."/>
            <person name="Houterman P.M."/>
            <person name="Kang S."/>
            <person name="Shim W.B."/>
            <person name="Woloshuk C."/>
            <person name="Xie X."/>
            <person name="Xu J.R."/>
            <person name="Antoniw J."/>
            <person name="Baker S.E."/>
            <person name="Bluhm B.H."/>
            <person name="Breakspear A."/>
            <person name="Brown D.W."/>
            <person name="Butchko R.A."/>
            <person name="Chapman S."/>
            <person name="Coulson R."/>
            <person name="Coutinho P.M."/>
            <person name="Danchin E.G."/>
            <person name="Diener A."/>
            <person name="Gale L.R."/>
            <person name="Gardiner D.M."/>
            <person name="Goff S."/>
            <person name="Hammond-Kosack K.E."/>
            <person name="Hilburn K."/>
            <person name="Hua-Van A."/>
            <person name="Jonkers W."/>
            <person name="Kazan K."/>
            <person name="Kodira C.D."/>
            <person name="Koehrsen M."/>
            <person name="Kumar L."/>
            <person name="Lee Y.H."/>
            <person name="Li L."/>
            <person name="Manners J.M."/>
            <person name="Miranda-Saavedra D."/>
            <person name="Mukherjee M."/>
            <person name="Park G."/>
            <person name="Park J."/>
            <person name="Park S.Y."/>
            <person name="Proctor R.H."/>
            <person name="Regev A."/>
            <person name="Ruiz-Roldan M.C."/>
            <person name="Sain D."/>
            <person name="Sakthikumar S."/>
            <person name="Sykes S."/>
            <person name="Schwartz D.C."/>
            <person name="Turgeon B.G."/>
            <person name="Wapinski I."/>
            <person name="Yoder O."/>
            <person name="Young S."/>
            <person name="Zeng Q."/>
            <person name="Zhou S."/>
            <person name="Galagan J."/>
            <person name="Cuomo C.A."/>
            <person name="Kistler H.C."/>
            <person name="Rep M."/>
        </authorList>
    </citation>
    <scope>GENOME REANNOTATION</scope>
    <source>
        <strain evidence="3">ATCC MYA-4620 / CBS 123657 / FGSC 9075 / NRRL 31084 / PH-1</strain>
        <strain evidence="2">PH-1 / ATCC MYA-4620 / FGSC 9075 / NRRL 31084</strain>
    </source>
</reference>
<dbReference type="EMBL" id="HG970332">
    <property type="protein sequence ID" value="CEF75312.1"/>
    <property type="molecule type" value="Genomic_DNA"/>
</dbReference>
<accession>I1SA02</accession>
<dbReference type="HOGENOM" id="CLU_1713436_0_0_1"/>
<dbReference type="OrthoDB" id="10270688at2759"/>
<dbReference type="InParanoid" id="I1SA02"/>
<dbReference type="VEuPathDB" id="FungiDB:FGRAMPH1_01G07015"/>
<dbReference type="RefSeq" id="XP_011318910.1">
    <property type="nucleotide sequence ID" value="XM_011320608.1"/>
</dbReference>
<name>I1SA02_GIBZE</name>
<reference evidence="2 3" key="1">
    <citation type="journal article" date="2007" name="Science">
        <title>The Fusarium graminearum genome reveals a link between localized polymorphism and pathogen specialization.</title>
        <authorList>
            <person name="Cuomo C.A."/>
            <person name="Gueldener U."/>
            <person name="Xu J.-R."/>
            <person name="Trail F."/>
            <person name="Turgeon B.G."/>
            <person name="Di Pietro A."/>
            <person name="Walton J.D."/>
            <person name="Ma L.-J."/>
            <person name="Baker S.E."/>
            <person name="Rep M."/>
            <person name="Adam G."/>
            <person name="Antoniw J."/>
            <person name="Baldwin T."/>
            <person name="Calvo S.E."/>
            <person name="Chang Y.-L."/>
            <person name="DeCaprio D."/>
            <person name="Gale L.R."/>
            <person name="Gnerre S."/>
            <person name="Goswami R.S."/>
            <person name="Hammond-Kosack K."/>
            <person name="Harris L.J."/>
            <person name="Hilburn K."/>
            <person name="Kennell J.C."/>
            <person name="Kroken S."/>
            <person name="Magnuson J.K."/>
            <person name="Mannhaupt G."/>
            <person name="Mauceli E.W."/>
            <person name="Mewes H.-W."/>
            <person name="Mitterbauer R."/>
            <person name="Muehlbauer G."/>
            <person name="Muensterkoetter M."/>
            <person name="Nelson D."/>
            <person name="O'Donnell K."/>
            <person name="Ouellet T."/>
            <person name="Qi W."/>
            <person name="Quesneville H."/>
            <person name="Roncero M.I.G."/>
            <person name="Seong K.-Y."/>
            <person name="Tetko I.V."/>
            <person name="Urban M."/>
            <person name="Waalwijk C."/>
            <person name="Ward T.J."/>
            <person name="Yao J."/>
            <person name="Birren B.W."/>
            <person name="Kistler H.C."/>
        </authorList>
    </citation>
    <scope>NUCLEOTIDE SEQUENCE [LARGE SCALE GENOMIC DNA]</scope>
    <source>
        <strain evidence="3">ATCC MYA-4620 / CBS 123657 / FGSC 9075 / NRRL 31084 / PH-1</strain>
        <strain evidence="2">PH-1 / ATCC MYA-4620 / FGSC 9075 / NRRL 31084</strain>
    </source>
</reference>
<accession>A0A098DA50</accession>
<evidence type="ECO:0000313" key="3">
    <source>
        <dbReference type="Proteomes" id="UP000070720"/>
    </source>
</evidence>
<dbReference type="KEGG" id="fgr:FGSG_13683"/>
<sequence>MALPRKAAGVRPNINLNLLDPGRASTFSDQSQVRKSGTRPAWLLTKSEDPGSVTEPLSHIPTSFLLGLANEHSSAATDSISWQDAPALVVEPPDGGCEMAHESWTLAELVIELELTNHGISGLMIDTTTREKRFQGPAGLILSTPWSVLNPSL</sequence>
<proteinExistence type="predicted"/>
<dbReference type="EnsemblFungi" id="CEF75312">
    <property type="protein sequence ID" value="CEF75312"/>
    <property type="gene ID" value="FGRRES_13683"/>
</dbReference>